<evidence type="ECO:0000313" key="3">
    <source>
        <dbReference type="EMBL" id="RUS70387.1"/>
    </source>
</evidence>
<proteinExistence type="predicted"/>
<dbReference type="EMBL" id="RQTK01001420">
    <property type="protein sequence ID" value="RUS70387.1"/>
    <property type="molecule type" value="Genomic_DNA"/>
</dbReference>
<feature type="chain" id="PRO_5018536393" description="Ig-like domain-containing protein" evidence="2">
    <location>
        <begin position="23"/>
        <end position="337"/>
    </location>
</feature>
<organism evidence="3 4">
    <name type="scientific">Elysia chlorotica</name>
    <name type="common">Eastern emerald elysia</name>
    <name type="synonym">Sea slug</name>
    <dbReference type="NCBI Taxonomy" id="188477"/>
    <lineage>
        <taxon>Eukaryota</taxon>
        <taxon>Metazoa</taxon>
        <taxon>Spiralia</taxon>
        <taxon>Lophotrochozoa</taxon>
        <taxon>Mollusca</taxon>
        <taxon>Gastropoda</taxon>
        <taxon>Heterobranchia</taxon>
        <taxon>Euthyneura</taxon>
        <taxon>Panpulmonata</taxon>
        <taxon>Sacoglossa</taxon>
        <taxon>Placobranchoidea</taxon>
        <taxon>Plakobranchidae</taxon>
        <taxon>Elysia</taxon>
    </lineage>
</organism>
<keyword evidence="1" id="KW-0812">Transmembrane</keyword>
<feature type="non-terminal residue" evidence="3">
    <location>
        <position position="337"/>
    </location>
</feature>
<sequence length="337" mass="37649">MQIHHFGLFLLNLMIVGVQLQAAHPQAPSLGPVLYDRQPHFLKGGRHLELNCSGPIGQQSGELFWQLAWANKTSLWSVADDLQTLTFKSPQIDVPGVELILTNRDPTDTRIDSRLSVLVSSSLNNSQLTCLMANQYASNSSDTLNGVKVLRSGTQISFKVFFVPLRPHLTTTISPDKSGSLHRGHCLSHCEAYVGSGGVLTWVVYNTKKNYIWTVDLDGRSVSLQNLQTYSLTAVADYNDTVKGPLLRSKLDIDLTFILDHSYLICYSYNATRLGNFSDPDDELRDAERIDFKDTDFLPALLIEEFLAVIGIIWLLICACLFCVSRKSKDLEIIEIE</sequence>
<keyword evidence="1" id="KW-1133">Transmembrane helix</keyword>
<dbReference type="Proteomes" id="UP000271974">
    <property type="component" value="Unassembled WGS sequence"/>
</dbReference>
<feature type="transmembrane region" description="Helical" evidence="1">
    <location>
        <begin position="306"/>
        <end position="324"/>
    </location>
</feature>
<accession>A0A3S0Z4B5</accession>
<feature type="signal peptide" evidence="2">
    <location>
        <begin position="1"/>
        <end position="22"/>
    </location>
</feature>
<evidence type="ECO:0000313" key="4">
    <source>
        <dbReference type="Proteomes" id="UP000271974"/>
    </source>
</evidence>
<protein>
    <recommendedName>
        <fullName evidence="5">Ig-like domain-containing protein</fullName>
    </recommendedName>
</protein>
<evidence type="ECO:0000256" key="2">
    <source>
        <dbReference type="SAM" id="SignalP"/>
    </source>
</evidence>
<comment type="caution">
    <text evidence="3">The sequence shown here is derived from an EMBL/GenBank/DDBJ whole genome shotgun (WGS) entry which is preliminary data.</text>
</comment>
<keyword evidence="1" id="KW-0472">Membrane</keyword>
<reference evidence="3 4" key="1">
    <citation type="submission" date="2019-01" db="EMBL/GenBank/DDBJ databases">
        <title>A draft genome assembly of the solar-powered sea slug Elysia chlorotica.</title>
        <authorList>
            <person name="Cai H."/>
            <person name="Li Q."/>
            <person name="Fang X."/>
            <person name="Li J."/>
            <person name="Curtis N.E."/>
            <person name="Altenburger A."/>
            <person name="Shibata T."/>
            <person name="Feng M."/>
            <person name="Maeda T."/>
            <person name="Schwartz J.A."/>
            <person name="Shigenobu S."/>
            <person name="Lundholm N."/>
            <person name="Nishiyama T."/>
            <person name="Yang H."/>
            <person name="Hasebe M."/>
            <person name="Li S."/>
            <person name="Pierce S.K."/>
            <person name="Wang J."/>
        </authorList>
    </citation>
    <scope>NUCLEOTIDE SEQUENCE [LARGE SCALE GENOMIC DNA]</scope>
    <source>
        <strain evidence="3">EC2010</strain>
        <tissue evidence="3">Whole organism of an adult</tissue>
    </source>
</reference>
<gene>
    <name evidence="3" type="ORF">EGW08_021847</name>
</gene>
<evidence type="ECO:0000256" key="1">
    <source>
        <dbReference type="SAM" id="Phobius"/>
    </source>
</evidence>
<evidence type="ECO:0008006" key="5">
    <source>
        <dbReference type="Google" id="ProtNLM"/>
    </source>
</evidence>
<keyword evidence="2" id="KW-0732">Signal</keyword>
<keyword evidence="4" id="KW-1185">Reference proteome</keyword>
<name>A0A3S0Z4B5_ELYCH</name>
<dbReference type="AlphaFoldDB" id="A0A3S0Z4B5"/>